<dbReference type="InterPro" id="IPR032710">
    <property type="entry name" value="NTF2-like_dom_sf"/>
</dbReference>
<dbReference type="SUPFAM" id="SSF103642">
    <property type="entry name" value="Sec-C motif"/>
    <property type="match status" value="1"/>
</dbReference>
<dbReference type="STRING" id="1498499.EP47_12200"/>
<sequence>MTLCPCGSQNQYDQCCGIFLESTQTPQTPEQLMRSRYTAYSLAKIDYIKRTMKGKPLITFNELEAKEWSRGVTWIGLTIIQAYMENANKGFVEFIASFLDGNQLKSLHELSEFQKEDSIWFYVDGVDKQLPNRQNKQKIGRNSPCPCGSGKKFKNCHEK</sequence>
<feature type="domain" description="YchJ-like middle NTF2-like" evidence="1">
    <location>
        <begin position="28"/>
        <end position="125"/>
    </location>
</feature>
<protein>
    <submittedName>
        <fullName evidence="2">Preprotein translocase subunit SecA</fullName>
    </submittedName>
</protein>
<evidence type="ECO:0000313" key="3">
    <source>
        <dbReference type="Proteomes" id="UP000054422"/>
    </source>
</evidence>
<dbReference type="SUPFAM" id="SSF54427">
    <property type="entry name" value="NTF2-like"/>
    <property type="match status" value="1"/>
</dbReference>
<keyword evidence="3" id="KW-1185">Reference proteome</keyword>
<comment type="caution">
    <text evidence="2">The sequence shown here is derived from an EMBL/GenBank/DDBJ whole genome shotgun (WGS) entry which is preliminary data.</text>
</comment>
<dbReference type="OrthoDB" id="21421at2"/>
<dbReference type="InterPro" id="IPR048469">
    <property type="entry name" value="YchJ-like_M"/>
</dbReference>
<dbReference type="Proteomes" id="UP000054422">
    <property type="component" value="Unassembled WGS sequence"/>
</dbReference>
<gene>
    <name evidence="2" type="ORF">EP47_12200</name>
</gene>
<dbReference type="InterPro" id="IPR004027">
    <property type="entry name" value="SEC_C_motif"/>
</dbReference>
<accession>A0A0A2SQZ0</accession>
<name>A0A0A2SQZ0_9GAMM</name>
<proteinExistence type="predicted"/>
<dbReference type="RefSeq" id="WP_035888690.1">
    <property type="nucleotide sequence ID" value="NZ_JNCF01000015.1"/>
</dbReference>
<evidence type="ECO:0000313" key="2">
    <source>
        <dbReference type="EMBL" id="KGP63535.1"/>
    </source>
</evidence>
<dbReference type="PANTHER" id="PTHR33747">
    <property type="entry name" value="UPF0225 PROTEIN SCO1677"/>
    <property type="match status" value="1"/>
</dbReference>
<dbReference type="Pfam" id="PF02810">
    <property type="entry name" value="SEC-C"/>
    <property type="match status" value="2"/>
</dbReference>
<dbReference type="NCBIfam" id="NF002486">
    <property type="entry name" value="PRK01752.1"/>
    <property type="match status" value="1"/>
</dbReference>
<dbReference type="Pfam" id="PF17775">
    <property type="entry name" value="YchJ_M-like"/>
    <property type="match status" value="1"/>
</dbReference>
<dbReference type="PANTHER" id="PTHR33747:SF1">
    <property type="entry name" value="ADENYLATE CYCLASE-ASSOCIATED CAP C-TERMINAL DOMAIN-CONTAINING PROTEIN"/>
    <property type="match status" value="1"/>
</dbReference>
<organism evidence="2 3">
    <name type="scientific">Legionella norrlandica</name>
    <dbReference type="NCBI Taxonomy" id="1498499"/>
    <lineage>
        <taxon>Bacteria</taxon>
        <taxon>Pseudomonadati</taxon>
        <taxon>Pseudomonadota</taxon>
        <taxon>Gammaproteobacteria</taxon>
        <taxon>Legionellales</taxon>
        <taxon>Legionellaceae</taxon>
        <taxon>Legionella</taxon>
    </lineage>
</organism>
<dbReference type="NCBIfam" id="NF002449">
    <property type="entry name" value="PRK01617.1"/>
    <property type="match status" value="1"/>
</dbReference>
<dbReference type="Gene3D" id="3.10.450.50">
    <property type="match status" value="1"/>
</dbReference>
<dbReference type="AlphaFoldDB" id="A0A0A2SQZ0"/>
<evidence type="ECO:0000259" key="1">
    <source>
        <dbReference type="Pfam" id="PF17775"/>
    </source>
</evidence>
<dbReference type="EMBL" id="JNCF01000015">
    <property type="protein sequence ID" value="KGP63535.1"/>
    <property type="molecule type" value="Genomic_DNA"/>
</dbReference>
<reference evidence="2 3" key="1">
    <citation type="submission" date="2014-05" db="EMBL/GenBank/DDBJ databases">
        <authorList>
            <person name="Rizzardi K."/>
            <person name="Winiecka-Krusnell J."/>
            <person name="Ramliden M."/>
            <person name="Alm E."/>
            <person name="Andersson S."/>
            <person name="Byfors S."/>
        </authorList>
    </citation>
    <scope>NUCLEOTIDE SEQUENCE [LARGE SCALE GENOMIC DNA]</scope>
    <source>
        <strain evidence="2 3">LEGN</strain>
    </source>
</reference>